<evidence type="ECO:0000313" key="2">
    <source>
        <dbReference type="EMBL" id="WCL54611.1"/>
    </source>
</evidence>
<keyword evidence="1" id="KW-1133">Transmembrane helix</keyword>
<keyword evidence="3" id="KW-1185">Reference proteome</keyword>
<dbReference type="AlphaFoldDB" id="A0AAE9XQQ2"/>
<dbReference type="PIRSF" id="PIRSF032162">
    <property type="entry name" value="UCP032162_imp"/>
    <property type="match status" value="1"/>
</dbReference>
<feature type="transmembrane region" description="Helical" evidence="1">
    <location>
        <begin position="48"/>
        <end position="67"/>
    </location>
</feature>
<feature type="transmembrane region" description="Helical" evidence="1">
    <location>
        <begin position="25"/>
        <end position="42"/>
    </location>
</feature>
<dbReference type="KEGG" id="gso:PH603_02415"/>
<gene>
    <name evidence="2" type="ORF">PH603_02415</name>
</gene>
<dbReference type="InterPro" id="IPR019253">
    <property type="entry name" value="DUF2244_TM"/>
</dbReference>
<reference evidence="2" key="1">
    <citation type="submission" date="2023-01" db="EMBL/GenBank/DDBJ databases">
        <title>The genome sequence of Kordiimonadaceae bacterium 6D33.</title>
        <authorList>
            <person name="Liu Y."/>
        </authorList>
    </citation>
    <scope>NUCLEOTIDE SEQUENCE</scope>
    <source>
        <strain evidence="2">6D33</strain>
    </source>
</reference>
<organism evidence="2 3">
    <name type="scientific">Gimibacter soli</name>
    <dbReference type="NCBI Taxonomy" id="3024400"/>
    <lineage>
        <taxon>Bacteria</taxon>
        <taxon>Pseudomonadati</taxon>
        <taxon>Pseudomonadota</taxon>
        <taxon>Alphaproteobacteria</taxon>
        <taxon>Kordiimonadales</taxon>
        <taxon>Temperatibacteraceae</taxon>
        <taxon>Gimibacter</taxon>
    </lineage>
</organism>
<sequence length="155" mass="18077">MTGRAHLDLIVYPHRSLSRRHFKRLMWVIGGITGLAALRFLFVGAWPVVLFVAADIFAIWLAFTISYRRARLTETVRLTDTDLLVERRYPNGRRESWRLEPYWAKVKLLEDDRGGTELTITTHQQTVSLGAYLNPAERRDLAAEIREALEAWQRR</sequence>
<evidence type="ECO:0000256" key="1">
    <source>
        <dbReference type="SAM" id="Phobius"/>
    </source>
</evidence>
<name>A0AAE9XQQ2_9PROT</name>
<keyword evidence="1" id="KW-0812">Transmembrane</keyword>
<keyword evidence="1" id="KW-0472">Membrane</keyword>
<dbReference type="Pfam" id="PF10003">
    <property type="entry name" value="DUF2244"/>
    <property type="match status" value="1"/>
</dbReference>
<accession>A0AAE9XQQ2</accession>
<dbReference type="InterPro" id="IPR016990">
    <property type="entry name" value="UCP032162_TM"/>
</dbReference>
<proteinExistence type="predicted"/>
<protein>
    <submittedName>
        <fullName evidence="2">DUF2244 domain-containing protein</fullName>
    </submittedName>
</protein>
<dbReference type="Proteomes" id="UP001217500">
    <property type="component" value="Chromosome"/>
</dbReference>
<evidence type="ECO:0000313" key="3">
    <source>
        <dbReference type="Proteomes" id="UP001217500"/>
    </source>
</evidence>
<dbReference type="RefSeq" id="WP_289504330.1">
    <property type="nucleotide sequence ID" value="NZ_CP116805.1"/>
</dbReference>
<dbReference type="EMBL" id="CP116805">
    <property type="protein sequence ID" value="WCL54611.1"/>
    <property type="molecule type" value="Genomic_DNA"/>
</dbReference>